<dbReference type="GeneID" id="40723936"/>
<dbReference type="KEGG" id="sgra:EX895_001041"/>
<organism evidence="2 3">
    <name type="scientific">Sporisorium graminicola</name>
    <dbReference type="NCBI Taxonomy" id="280036"/>
    <lineage>
        <taxon>Eukaryota</taxon>
        <taxon>Fungi</taxon>
        <taxon>Dikarya</taxon>
        <taxon>Basidiomycota</taxon>
        <taxon>Ustilaginomycotina</taxon>
        <taxon>Ustilaginomycetes</taxon>
        <taxon>Ustilaginales</taxon>
        <taxon>Ustilaginaceae</taxon>
        <taxon>Sporisorium</taxon>
    </lineage>
</organism>
<keyword evidence="3" id="KW-1185">Reference proteome</keyword>
<accession>A0A4U7L663</accession>
<dbReference type="EMBL" id="SRRM01000002">
    <property type="protein sequence ID" value="TKY91042.1"/>
    <property type="molecule type" value="Genomic_DNA"/>
</dbReference>
<feature type="compositionally biased region" description="Low complexity" evidence="1">
    <location>
        <begin position="246"/>
        <end position="262"/>
    </location>
</feature>
<feature type="region of interest" description="Disordered" evidence="1">
    <location>
        <begin position="98"/>
        <end position="145"/>
    </location>
</feature>
<dbReference type="RefSeq" id="XP_029743027.1">
    <property type="nucleotide sequence ID" value="XM_029881641.1"/>
</dbReference>
<feature type="compositionally biased region" description="Polar residues" evidence="1">
    <location>
        <begin position="268"/>
        <end position="279"/>
    </location>
</feature>
<dbReference type="Proteomes" id="UP000306050">
    <property type="component" value="Chromosome SGRAM_1"/>
</dbReference>
<gene>
    <name evidence="2" type="ORF">EX895_001041</name>
</gene>
<evidence type="ECO:0000313" key="3">
    <source>
        <dbReference type="Proteomes" id="UP000306050"/>
    </source>
</evidence>
<sequence length="302" mass="30846">MSRFGGRFLPNIEHEVRRQATEPIGKWRQEWVVPTGTLADGSASSSSVSANVGVKILKWVRVPDENITFPEEQDVLAEDRIADDKAIVEVPVQSIHNAPAVDTPGAGGSLSSAGGGLGTIAPKEPSTTPAPAAEASTTTAATAAQGSDITPASAIPAHVTSTFSEPTSSFNTTADNTPTDSVANTPAPSAPESLTNSQHQPPHLSQALSSQGGESTGTGGNTPTIQPQVESQLHDQPILGQQTDNATLAVLAAGAEAEQQPAAREETMVSTDPNASVPATTFEDETATAGASAPADVDMKDA</sequence>
<dbReference type="AlphaFoldDB" id="A0A4U7L663"/>
<feature type="region of interest" description="Disordered" evidence="1">
    <location>
        <begin position="162"/>
        <end position="302"/>
    </location>
</feature>
<feature type="compositionally biased region" description="Polar residues" evidence="1">
    <location>
        <begin position="162"/>
        <end position="200"/>
    </location>
</feature>
<proteinExistence type="predicted"/>
<reference evidence="2 3" key="1">
    <citation type="submission" date="2019-05" db="EMBL/GenBank/DDBJ databases">
        <title>Sporisorium graminicola CBS 10092 draft sequencing and annotation.</title>
        <authorList>
            <person name="Solano-Gonzalez S."/>
            <person name="Caddick M.X."/>
            <person name="Darby A."/>
        </authorList>
    </citation>
    <scope>NUCLEOTIDE SEQUENCE [LARGE SCALE GENOMIC DNA]</scope>
    <source>
        <strain evidence="2 3">CBS 10092</strain>
    </source>
</reference>
<comment type="caution">
    <text evidence="2">The sequence shown here is derived from an EMBL/GenBank/DDBJ whole genome shotgun (WGS) entry which is preliminary data.</text>
</comment>
<feature type="compositionally biased region" description="Gly residues" evidence="1">
    <location>
        <begin position="105"/>
        <end position="118"/>
    </location>
</feature>
<evidence type="ECO:0000256" key="1">
    <source>
        <dbReference type="SAM" id="MobiDB-lite"/>
    </source>
</evidence>
<name>A0A4U7L663_9BASI</name>
<feature type="compositionally biased region" description="Low complexity" evidence="1">
    <location>
        <begin position="121"/>
        <end position="144"/>
    </location>
</feature>
<evidence type="ECO:0000313" key="2">
    <source>
        <dbReference type="EMBL" id="TKY91042.1"/>
    </source>
</evidence>
<protein>
    <submittedName>
        <fullName evidence="2">Uncharacterized protein</fullName>
    </submittedName>
</protein>
<dbReference type="OrthoDB" id="5593278at2759"/>